<evidence type="ECO:0000313" key="2">
    <source>
        <dbReference type="Proteomes" id="UP001428341"/>
    </source>
</evidence>
<comment type="caution">
    <text evidence="1">The sequence shown here is derived from an EMBL/GenBank/DDBJ whole genome shotgun (WGS) entry which is preliminary data.</text>
</comment>
<dbReference type="Proteomes" id="UP001428341">
    <property type="component" value="Unassembled WGS sequence"/>
</dbReference>
<keyword evidence="2" id="KW-1185">Reference proteome</keyword>
<sequence length="98" mass="11749">MQEWWPLFFSFTDKRTKWVGRKGGKQKENKKFFFPFLPPNSFERERKNKNEDKERKQKLLRSFCSSFAITLLPLTVKQHSNAHTRSAVLYVNICIHSL</sequence>
<dbReference type="AlphaFoldDB" id="A0AAP0LVX7"/>
<accession>A0AAP0LVX7</accession>
<evidence type="ECO:0000313" key="1">
    <source>
        <dbReference type="EMBL" id="KAK9188265.1"/>
    </source>
</evidence>
<dbReference type="EMBL" id="JBCGBO010000007">
    <property type="protein sequence ID" value="KAK9188265.1"/>
    <property type="molecule type" value="Genomic_DNA"/>
</dbReference>
<proteinExistence type="predicted"/>
<protein>
    <submittedName>
        <fullName evidence="1">Uncharacterized protein</fullName>
    </submittedName>
</protein>
<name>A0AAP0LVX7_9ROSI</name>
<gene>
    <name evidence="1" type="ORF">WN944_019666</name>
</gene>
<reference evidence="1 2" key="1">
    <citation type="submission" date="2024-05" db="EMBL/GenBank/DDBJ databases">
        <title>Haplotype-resolved chromosome-level genome assembly of Huyou (Citrus changshanensis).</title>
        <authorList>
            <person name="Miao C."/>
            <person name="Chen W."/>
            <person name="Wu Y."/>
            <person name="Wang L."/>
            <person name="Zhao S."/>
            <person name="Grierson D."/>
            <person name="Xu C."/>
            <person name="Chen K."/>
        </authorList>
    </citation>
    <scope>NUCLEOTIDE SEQUENCE [LARGE SCALE GENOMIC DNA]</scope>
    <source>
        <strain evidence="1">01-14</strain>
        <tissue evidence="1">Leaf</tissue>
    </source>
</reference>
<organism evidence="1 2">
    <name type="scientific">Citrus x changshan-huyou</name>
    <dbReference type="NCBI Taxonomy" id="2935761"/>
    <lineage>
        <taxon>Eukaryota</taxon>
        <taxon>Viridiplantae</taxon>
        <taxon>Streptophyta</taxon>
        <taxon>Embryophyta</taxon>
        <taxon>Tracheophyta</taxon>
        <taxon>Spermatophyta</taxon>
        <taxon>Magnoliopsida</taxon>
        <taxon>eudicotyledons</taxon>
        <taxon>Gunneridae</taxon>
        <taxon>Pentapetalae</taxon>
        <taxon>rosids</taxon>
        <taxon>malvids</taxon>
        <taxon>Sapindales</taxon>
        <taxon>Rutaceae</taxon>
        <taxon>Aurantioideae</taxon>
        <taxon>Citrus</taxon>
    </lineage>
</organism>